<evidence type="ECO:0000313" key="10">
    <source>
        <dbReference type="Proteomes" id="UP000019377"/>
    </source>
</evidence>
<keyword evidence="2" id="KW-0813">Transport</keyword>
<dbReference type="FunFam" id="1.20.1250.20:FF:000068">
    <property type="entry name" value="MFS general substrate transporter"/>
    <property type="match status" value="1"/>
</dbReference>
<evidence type="ECO:0000256" key="5">
    <source>
        <dbReference type="ARBA" id="ARBA00023136"/>
    </source>
</evidence>
<dbReference type="OrthoDB" id="2962993at2759"/>
<evidence type="ECO:0000256" key="4">
    <source>
        <dbReference type="ARBA" id="ARBA00022989"/>
    </source>
</evidence>
<feature type="transmembrane region" description="Helical" evidence="7">
    <location>
        <begin position="315"/>
        <end position="339"/>
    </location>
</feature>
<dbReference type="InterPro" id="IPR036259">
    <property type="entry name" value="MFS_trans_sf"/>
</dbReference>
<dbReference type="AlphaFoldDB" id="V5ETV0"/>
<feature type="transmembrane region" description="Helical" evidence="7">
    <location>
        <begin position="210"/>
        <end position="231"/>
    </location>
</feature>
<dbReference type="PANTHER" id="PTHR43791:SF19">
    <property type="entry name" value="TRANSPORTER, PUTATIVE (AFU_ORTHOLOGUE AFUA_1G01812)-RELATED"/>
    <property type="match status" value="1"/>
</dbReference>
<dbReference type="FunFam" id="1.20.1250.20:FF:000057">
    <property type="entry name" value="MFS general substrate transporter"/>
    <property type="match status" value="1"/>
</dbReference>
<keyword evidence="4 7" id="KW-1133">Transmembrane helix</keyword>
<feature type="transmembrane region" description="Helical" evidence="7">
    <location>
        <begin position="99"/>
        <end position="120"/>
    </location>
</feature>
<feature type="region of interest" description="Disordered" evidence="6">
    <location>
        <begin position="1"/>
        <end position="21"/>
    </location>
</feature>
<evidence type="ECO:0000259" key="8">
    <source>
        <dbReference type="PROSITE" id="PS50850"/>
    </source>
</evidence>
<feature type="transmembrane region" description="Helical" evidence="7">
    <location>
        <begin position="438"/>
        <end position="459"/>
    </location>
</feature>
<dbReference type="Gene3D" id="1.20.1250.20">
    <property type="entry name" value="MFS general substrate transporter like domains"/>
    <property type="match status" value="2"/>
</dbReference>
<dbReference type="InterPro" id="IPR020846">
    <property type="entry name" value="MFS_dom"/>
</dbReference>
<sequence>MSSNNSEGHNASPYDDKHVKGADGTVVNTVSRGDASGSIDGEGFPADVDEKKLMRKIDMRLIPWLCVLYLLSFLDRSAIGNARLYGLEAELGLTSQQYNIALTVFFFPYALFEVPSNVLLKRLRPSIWFPAITILVGICMLSQGLVHNYEGLVVARFFLGITEAGAARFLAHSVDVFVMQSGLTDPRFICYDFFTVLSGWYKRSEFGLRAAVFFSAATASGAFGGLLSFAINKMDGIGGYSGWRWIFIIIGLATFVSGVMSFWLVADFPDTASFLSDSERRAVIYRLQQDQQFSAAGEKFKWANVWKAFGDWKTWVGMGAYIGCVGPLYAFSLFTPTIVKSLNPRWSANTANLISIPIYITACIVTVIVGFLADRTSRRTLYSIVLSAVGIIGYIILIANDARRKSGVSYFAVYLAACGIYPMIPNTIAIVAGNSEGAYVRSVVTGVVISFGNINGAVSSNIYPRNTSPRFILGHAVVLAYIAIGLISNAIFYFALQRENRQRDAGKRNETILADDPSMQASGKDLQAEAAQIREREIQQAGALGGLMRRLHLGGGGTYATWEEAKVLKGDQVSTFRYRW</sequence>
<feature type="transmembrane region" description="Helical" evidence="7">
    <location>
        <begin position="471"/>
        <end position="496"/>
    </location>
</feature>
<evidence type="ECO:0000313" key="9">
    <source>
        <dbReference type="EMBL" id="EST05484.1"/>
    </source>
</evidence>
<evidence type="ECO:0000256" key="7">
    <source>
        <dbReference type="SAM" id="Phobius"/>
    </source>
</evidence>
<dbReference type="HOGENOM" id="CLU_001265_0_1_1"/>
<evidence type="ECO:0000256" key="1">
    <source>
        <dbReference type="ARBA" id="ARBA00004141"/>
    </source>
</evidence>
<dbReference type="Proteomes" id="UP000019377">
    <property type="component" value="Unassembled WGS sequence"/>
</dbReference>
<feature type="domain" description="Major facilitator superfamily (MFS) profile" evidence="8">
    <location>
        <begin position="61"/>
        <end position="501"/>
    </location>
</feature>
<dbReference type="OMA" id="LWGICMT"/>
<feature type="transmembrane region" description="Helical" evidence="7">
    <location>
        <begin position="379"/>
        <end position="399"/>
    </location>
</feature>
<feature type="transmembrane region" description="Helical" evidence="7">
    <location>
        <begin position="61"/>
        <end position="79"/>
    </location>
</feature>
<accession>V5ETV0</accession>
<gene>
    <name evidence="9" type="ORF">PSEUBRA_SCAF5g02355</name>
</gene>
<dbReference type="PROSITE" id="PS50850">
    <property type="entry name" value="MFS"/>
    <property type="match status" value="1"/>
</dbReference>
<keyword evidence="5 7" id="KW-0472">Membrane</keyword>
<keyword evidence="10" id="KW-1185">Reference proteome</keyword>
<feature type="transmembrane region" description="Helical" evidence="7">
    <location>
        <begin position="351"/>
        <end position="373"/>
    </location>
</feature>
<dbReference type="Pfam" id="PF07690">
    <property type="entry name" value="MFS_1"/>
    <property type="match status" value="2"/>
</dbReference>
<evidence type="ECO:0000256" key="2">
    <source>
        <dbReference type="ARBA" id="ARBA00022448"/>
    </source>
</evidence>
<dbReference type="InterPro" id="IPR011701">
    <property type="entry name" value="MFS"/>
</dbReference>
<dbReference type="EMBL" id="KI545891">
    <property type="protein sequence ID" value="EST05484.1"/>
    <property type="molecule type" value="Genomic_DNA"/>
</dbReference>
<keyword evidence="3 7" id="KW-0812">Transmembrane</keyword>
<name>V5ETV0_KALBG</name>
<dbReference type="SUPFAM" id="SSF103473">
    <property type="entry name" value="MFS general substrate transporter"/>
    <property type="match status" value="2"/>
</dbReference>
<dbReference type="PANTHER" id="PTHR43791">
    <property type="entry name" value="PERMEASE-RELATED"/>
    <property type="match status" value="1"/>
</dbReference>
<feature type="transmembrane region" description="Helical" evidence="7">
    <location>
        <begin position="243"/>
        <end position="266"/>
    </location>
</feature>
<evidence type="ECO:0000256" key="3">
    <source>
        <dbReference type="ARBA" id="ARBA00022692"/>
    </source>
</evidence>
<evidence type="ECO:0000256" key="6">
    <source>
        <dbReference type="SAM" id="MobiDB-lite"/>
    </source>
</evidence>
<dbReference type="GO" id="GO:0016020">
    <property type="term" value="C:membrane"/>
    <property type="evidence" value="ECO:0007669"/>
    <property type="project" value="UniProtKB-SubCell"/>
</dbReference>
<reference evidence="10" key="1">
    <citation type="journal article" date="2013" name="Genome Announc.">
        <title>Draft genome sequence of Pseudozyma brasiliensis sp. nov. strain GHG001, a high producer of endo-1,4-xylanase isolated from an insect pest of sugarcane.</title>
        <authorList>
            <person name="Oliveira J.V.D.C."/>
            <person name="dos Santos R.A.C."/>
            <person name="Borges T.A."/>
            <person name="Riano-Pachon D.M."/>
            <person name="Goldman G.H."/>
        </authorList>
    </citation>
    <scope>NUCLEOTIDE SEQUENCE [LARGE SCALE GENOMIC DNA]</scope>
    <source>
        <strain evidence="10">GHG001</strain>
    </source>
</reference>
<protein>
    <recommendedName>
        <fullName evidence="8">Major facilitator superfamily (MFS) profile domain-containing protein</fullName>
    </recommendedName>
</protein>
<proteinExistence type="predicted"/>
<comment type="subcellular location">
    <subcellularLocation>
        <location evidence="1">Membrane</location>
        <topology evidence="1">Multi-pass membrane protein</topology>
    </subcellularLocation>
</comment>
<dbReference type="STRING" id="1365824.V5ETV0"/>
<dbReference type="GO" id="GO:0022857">
    <property type="term" value="F:transmembrane transporter activity"/>
    <property type="evidence" value="ECO:0007669"/>
    <property type="project" value="InterPro"/>
</dbReference>
<feature type="transmembrane region" description="Helical" evidence="7">
    <location>
        <begin position="411"/>
        <end position="432"/>
    </location>
</feature>
<feature type="transmembrane region" description="Helical" evidence="7">
    <location>
        <begin position="127"/>
        <end position="146"/>
    </location>
</feature>
<dbReference type="eggNOG" id="KOG2533">
    <property type="taxonomic scope" value="Eukaryota"/>
</dbReference>
<organism evidence="9 10">
    <name type="scientific">Kalmanozyma brasiliensis (strain GHG001)</name>
    <name type="common">Yeast</name>
    <name type="synonym">Pseudozyma brasiliensis</name>
    <dbReference type="NCBI Taxonomy" id="1365824"/>
    <lineage>
        <taxon>Eukaryota</taxon>
        <taxon>Fungi</taxon>
        <taxon>Dikarya</taxon>
        <taxon>Basidiomycota</taxon>
        <taxon>Ustilaginomycotina</taxon>
        <taxon>Ustilaginomycetes</taxon>
        <taxon>Ustilaginales</taxon>
        <taxon>Ustilaginaceae</taxon>
        <taxon>Kalmanozyma</taxon>
    </lineage>
</organism>